<comment type="similarity">
    <text evidence="2">Belongs to the oxygen-dependent FAD-linked oxidoreductase family.</text>
</comment>
<dbReference type="Gene3D" id="3.40.462.20">
    <property type="match status" value="1"/>
</dbReference>
<dbReference type="Pfam" id="PF08031">
    <property type="entry name" value="BBE"/>
    <property type="match status" value="1"/>
</dbReference>
<evidence type="ECO:0000256" key="1">
    <source>
        <dbReference type="ARBA" id="ARBA00001974"/>
    </source>
</evidence>
<feature type="domain" description="Berberine/berberine-like" evidence="6">
    <location>
        <begin position="330"/>
        <end position="354"/>
    </location>
</feature>
<keyword evidence="4" id="KW-0274">FAD</keyword>
<evidence type="ECO:0000313" key="7">
    <source>
        <dbReference type="EMBL" id="GJE99997.1"/>
    </source>
</evidence>
<keyword evidence="5" id="KW-0560">Oxidoreductase</keyword>
<dbReference type="InterPro" id="IPR050416">
    <property type="entry name" value="FAD-linked_Oxidoreductase"/>
</dbReference>
<evidence type="ECO:0000259" key="6">
    <source>
        <dbReference type="Pfam" id="PF08031"/>
    </source>
</evidence>
<protein>
    <submittedName>
        <fullName evidence="7">FAD-binding domain-containing protein</fullName>
    </submittedName>
</protein>
<evidence type="ECO:0000256" key="4">
    <source>
        <dbReference type="ARBA" id="ARBA00022827"/>
    </source>
</evidence>
<dbReference type="Gene3D" id="3.30.465.10">
    <property type="match status" value="1"/>
</dbReference>
<evidence type="ECO:0000256" key="3">
    <source>
        <dbReference type="ARBA" id="ARBA00022630"/>
    </source>
</evidence>
<dbReference type="GO" id="GO:0016491">
    <property type="term" value="F:oxidoreductase activity"/>
    <property type="evidence" value="ECO:0007669"/>
    <property type="project" value="UniProtKB-KW"/>
</dbReference>
<keyword evidence="8" id="KW-1185">Reference proteome</keyword>
<dbReference type="Proteomes" id="UP000703269">
    <property type="component" value="Unassembled WGS sequence"/>
</dbReference>
<dbReference type="InterPro" id="IPR012951">
    <property type="entry name" value="BBE"/>
</dbReference>
<dbReference type="InterPro" id="IPR016169">
    <property type="entry name" value="FAD-bd_PCMH_sub2"/>
</dbReference>
<dbReference type="EMBL" id="BPQB01000128">
    <property type="protein sequence ID" value="GJE99997.1"/>
    <property type="molecule type" value="Genomic_DNA"/>
</dbReference>
<organism evidence="7 8">
    <name type="scientific">Phanerochaete sordida</name>
    <dbReference type="NCBI Taxonomy" id="48140"/>
    <lineage>
        <taxon>Eukaryota</taxon>
        <taxon>Fungi</taxon>
        <taxon>Dikarya</taxon>
        <taxon>Basidiomycota</taxon>
        <taxon>Agaricomycotina</taxon>
        <taxon>Agaricomycetes</taxon>
        <taxon>Polyporales</taxon>
        <taxon>Phanerochaetaceae</taxon>
        <taxon>Phanerochaete</taxon>
    </lineage>
</organism>
<comment type="caution">
    <text evidence="7">The sequence shown here is derived from an EMBL/GenBank/DDBJ whole genome shotgun (WGS) entry which is preliminary data.</text>
</comment>
<name>A0A9P3GR61_9APHY</name>
<evidence type="ECO:0000313" key="8">
    <source>
        <dbReference type="Proteomes" id="UP000703269"/>
    </source>
</evidence>
<sequence>MWVSSSRSPDCALIDSIDGRRGVRFSCVQRLPRQHADHCRLTLGGGNGWLTPAHGLTIDHLVRATVVSADGVARTCSAAEHADLFWGLRGGGCNFGVVTEFVFRLHPQEKMVFGGMVVYAPEKLEAIAQELERWFPTAGSKEAVHVYPGRAMSGEPAVTLLMFYNGPESEGREVFKAFTDLGPISDRRHEMPYETFNTMLDKWAGPGKCNWTRGFVVDRASKALTRTLFERIVALGDPAGPFRVSLCFEYMSQAAVDAVPNGATAYARNRPGLGNGIGLVSWDGAKPELEPRAKEILEELAGLVKFPGLRYGNYSAESDASKDEVRRIRAKDLYQEHYPRLQQLKRQYDPEMVFDKWYVIHPADEEEDKPQGK</sequence>
<accession>A0A9P3GR61</accession>
<comment type="cofactor">
    <cofactor evidence="1">
        <name>FAD</name>
        <dbReference type="ChEBI" id="CHEBI:57692"/>
    </cofactor>
</comment>
<gene>
    <name evidence="7" type="ORF">PsYK624_162750</name>
</gene>
<dbReference type="AlphaFoldDB" id="A0A9P3GR61"/>
<dbReference type="InterPro" id="IPR036318">
    <property type="entry name" value="FAD-bd_PCMH-like_sf"/>
</dbReference>
<dbReference type="OrthoDB" id="415825at2759"/>
<evidence type="ECO:0000256" key="2">
    <source>
        <dbReference type="ARBA" id="ARBA00005466"/>
    </source>
</evidence>
<keyword evidence="3" id="KW-0285">Flavoprotein</keyword>
<dbReference type="GO" id="GO:0050660">
    <property type="term" value="F:flavin adenine dinucleotide binding"/>
    <property type="evidence" value="ECO:0007669"/>
    <property type="project" value="InterPro"/>
</dbReference>
<reference evidence="7 8" key="1">
    <citation type="submission" date="2021-08" db="EMBL/GenBank/DDBJ databases">
        <title>Draft Genome Sequence of Phanerochaete sordida strain YK-624.</title>
        <authorList>
            <person name="Mori T."/>
            <person name="Dohra H."/>
            <person name="Suzuki T."/>
            <person name="Kawagishi H."/>
            <person name="Hirai H."/>
        </authorList>
    </citation>
    <scope>NUCLEOTIDE SEQUENCE [LARGE SCALE GENOMIC DNA]</scope>
    <source>
        <strain evidence="7 8">YK-624</strain>
    </source>
</reference>
<evidence type="ECO:0000256" key="5">
    <source>
        <dbReference type="ARBA" id="ARBA00023002"/>
    </source>
</evidence>
<dbReference type="PANTHER" id="PTHR42973:SF39">
    <property type="entry name" value="FAD-BINDING PCMH-TYPE DOMAIN-CONTAINING PROTEIN"/>
    <property type="match status" value="1"/>
</dbReference>
<proteinExistence type="inferred from homology"/>
<dbReference type="PANTHER" id="PTHR42973">
    <property type="entry name" value="BINDING OXIDOREDUCTASE, PUTATIVE (AFU_ORTHOLOGUE AFUA_1G17690)-RELATED"/>
    <property type="match status" value="1"/>
</dbReference>
<dbReference type="SUPFAM" id="SSF56176">
    <property type="entry name" value="FAD-binding/transporter-associated domain-like"/>
    <property type="match status" value="1"/>
</dbReference>